<evidence type="ECO:0000313" key="1">
    <source>
        <dbReference type="EMBL" id="MFC4109221.1"/>
    </source>
</evidence>
<gene>
    <name evidence="1" type="ORF">ACFOX0_25230</name>
</gene>
<accession>A0ABV8KSU3</accession>
<organism evidence="1 2">
    <name type="scientific">Micromonospora zhanjiangensis</name>
    <dbReference type="NCBI Taxonomy" id="1522057"/>
    <lineage>
        <taxon>Bacteria</taxon>
        <taxon>Bacillati</taxon>
        <taxon>Actinomycetota</taxon>
        <taxon>Actinomycetes</taxon>
        <taxon>Micromonosporales</taxon>
        <taxon>Micromonosporaceae</taxon>
        <taxon>Micromonospora</taxon>
    </lineage>
</organism>
<proteinExistence type="predicted"/>
<keyword evidence="2" id="KW-1185">Reference proteome</keyword>
<dbReference type="EMBL" id="JBHSBN010000022">
    <property type="protein sequence ID" value="MFC4109221.1"/>
    <property type="molecule type" value="Genomic_DNA"/>
</dbReference>
<name>A0ABV8KSU3_9ACTN</name>
<reference evidence="2" key="1">
    <citation type="journal article" date="2019" name="Int. J. Syst. Evol. Microbiol.">
        <title>The Global Catalogue of Microorganisms (GCM) 10K type strain sequencing project: providing services to taxonomists for standard genome sequencing and annotation.</title>
        <authorList>
            <consortium name="The Broad Institute Genomics Platform"/>
            <consortium name="The Broad Institute Genome Sequencing Center for Infectious Disease"/>
            <person name="Wu L."/>
            <person name="Ma J."/>
        </authorList>
    </citation>
    <scope>NUCLEOTIDE SEQUENCE [LARGE SCALE GENOMIC DNA]</scope>
    <source>
        <strain evidence="2">2902at01</strain>
    </source>
</reference>
<sequence>MSAVSSRAARRYQTRPGRCAVVVDDLTELRGPTGGVVELPHRLLWRPDRRVDLDQRWALDGLYEIVLTEAVQADELRTWLDGRTLVRIWDDLYLPRGVRRAWEDRHPVLRPVAAAA</sequence>
<dbReference type="Proteomes" id="UP001595868">
    <property type="component" value="Unassembled WGS sequence"/>
</dbReference>
<protein>
    <recommendedName>
        <fullName evidence="3">Transcriptional regulator</fullName>
    </recommendedName>
</protein>
<comment type="caution">
    <text evidence="1">The sequence shown here is derived from an EMBL/GenBank/DDBJ whole genome shotgun (WGS) entry which is preliminary data.</text>
</comment>
<dbReference type="RefSeq" id="WP_377550365.1">
    <property type="nucleotide sequence ID" value="NZ_JBHSBN010000022.1"/>
</dbReference>
<evidence type="ECO:0008006" key="3">
    <source>
        <dbReference type="Google" id="ProtNLM"/>
    </source>
</evidence>
<evidence type="ECO:0000313" key="2">
    <source>
        <dbReference type="Proteomes" id="UP001595868"/>
    </source>
</evidence>